<keyword evidence="4" id="KW-0805">Transcription regulation</keyword>
<dbReference type="PANTHER" id="PTHR46338:SF1">
    <property type="entry name" value="TRANSCRIPTION INITIATION FACTOR TFIID SUBUNIT 8"/>
    <property type="match status" value="1"/>
</dbReference>
<dbReference type="AlphaFoldDB" id="A0A7S4C278"/>
<dbReference type="EMBL" id="HBIZ01059789">
    <property type="protein sequence ID" value="CAE0784693.1"/>
    <property type="molecule type" value="Transcribed_RNA"/>
</dbReference>
<dbReference type="InterPro" id="IPR006565">
    <property type="entry name" value="BTP"/>
</dbReference>
<dbReference type="InterPro" id="IPR037818">
    <property type="entry name" value="TAF8"/>
</dbReference>
<comment type="similarity">
    <text evidence="2">Belongs to the TAF8 family.</text>
</comment>
<comment type="subcellular location">
    <subcellularLocation>
        <location evidence="1">Nucleus</location>
    </subcellularLocation>
</comment>
<dbReference type="Gene3D" id="1.10.20.10">
    <property type="entry name" value="Histone, subunit A"/>
    <property type="match status" value="1"/>
</dbReference>
<evidence type="ECO:0000256" key="5">
    <source>
        <dbReference type="ARBA" id="ARBA00023163"/>
    </source>
</evidence>
<reference evidence="9" key="1">
    <citation type="submission" date="2021-01" db="EMBL/GenBank/DDBJ databases">
        <authorList>
            <person name="Corre E."/>
            <person name="Pelletier E."/>
            <person name="Niang G."/>
            <person name="Scheremetjew M."/>
            <person name="Finn R."/>
            <person name="Kale V."/>
            <person name="Holt S."/>
            <person name="Cochrane G."/>
            <person name="Meng A."/>
            <person name="Brown T."/>
            <person name="Cohen L."/>
        </authorList>
    </citation>
    <scope>NUCLEOTIDE SEQUENCE</scope>
    <source>
        <strain evidence="9">CCMP645</strain>
    </source>
</reference>
<organism evidence="9">
    <name type="scientific">Chrysotila carterae</name>
    <name type="common">Marine alga</name>
    <name type="synonym">Syracosphaera carterae</name>
    <dbReference type="NCBI Taxonomy" id="13221"/>
    <lineage>
        <taxon>Eukaryota</taxon>
        <taxon>Haptista</taxon>
        <taxon>Haptophyta</taxon>
        <taxon>Prymnesiophyceae</taxon>
        <taxon>Isochrysidales</taxon>
        <taxon>Isochrysidaceae</taxon>
        <taxon>Chrysotila</taxon>
    </lineage>
</organism>
<protein>
    <recommendedName>
        <fullName evidence="3">Transcription initiation factor TFIID subunit 8</fullName>
    </recommendedName>
</protein>
<dbReference type="InterPro" id="IPR009072">
    <property type="entry name" value="Histone-fold"/>
</dbReference>
<dbReference type="CDD" id="cd08049">
    <property type="entry name" value="TAF8"/>
    <property type="match status" value="1"/>
</dbReference>
<dbReference type="Pfam" id="PF10406">
    <property type="entry name" value="TAF8_C"/>
    <property type="match status" value="1"/>
</dbReference>
<keyword evidence="5" id="KW-0804">Transcription</keyword>
<accession>A0A7S4C278</accession>
<proteinExistence type="inferred from homology"/>
<dbReference type="InterPro" id="IPR019473">
    <property type="entry name" value="TFIID_su8_C"/>
</dbReference>
<feature type="domain" description="Bromodomain associated" evidence="8">
    <location>
        <begin position="3"/>
        <end position="90"/>
    </location>
</feature>
<dbReference type="PANTHER" id="PTHR46338">
    <property type="entry name" value="TRANSCRIPTION INITIATION FACTOR TFIID SUBUNIT 8"/>
    <property type="match status" value="1"/>
</dbReference>
<evidence type="ECO:0000313" key="9">
    <source>
        <dbReference type="EMBL" id="CAE0784693.1"/>
    </source>
</evidence>
<name>A0A7S4C278_CHRCT</name>
<evidence type="ECO:0000256" key="6">
    <source>
        <dbReference type="ARBA" id="ARBA00023242"/>
    </source>
</evidence>
<evidence type="ECO:0000256" key="7">
    <source>
        <dbReference type="SAM" id="MobiDB-lite"/>
    </source>
</evidence>
<feature type="region of interest" description="Disordered" evidence="7">
    <location>
        <begin position="144"/>
        <end position="165"/>
    </location>
</feature>
<evidence type="ECO:0000259" key="8">
    <source>
        <dbReference type="SMART" id="SM00576"/>
    </source>
</evidence>
<dbReference type="GO" id="GO:0005669">
    <property type="term" value="C:transcription factor TFIID complex"/>
    <property type="evidence" value="ECO:0007669"/>
    <property type="project" value="InterPro"/>
</dbReference>
<dbReference type="Pfam" id="PF07524">
    <property type="entry name" value="Bromo_TP"/>
    <property type="match status" value="1"/>
</dbReference>
<evidence type="ECO:0000256" key="2">
    <source>
        <dbReference type="ARBA" id="ARBA00008767"/>
    </source>
</evidence>
<feature type="compositionally biased region" description="Low complexity" evidence="7">
    <location>
        <begin position="147"/>
        <end position="158"/>
    </location>
</feature>
<evidence type="ECO:0000256" key="4">
    <source>
        <dbReference type="ARBA" id="ARBA00023015"/>
    </source>
</evidence>
<dbReference type="GO" id="GO:0046982">
    <property type="term" value="F:protein heterodimerization activity"/>
    <property type="evidence" value="ECO:0007669"/>
    <property type="project" value="InterPro"/>
</dbReference>
<gene>
    <name evidence="9" type="ORF">PCAR00345_LOCUS37400</name>
</gene>
<evidence type="ECO:0000256" key="3">
    <source>
        <dbReference type="ARBA" id="ARBA00017307"/>
    </source>
</evidence>
<evidence type="ECO:0000256" key="1">
    <source>
        <dbReference type="ARBA" id="ARBA00004123"/>
    </source>
</evidence>
<sequence>MADPYAQSLLKVAVAQMVRENNGGATEGQHNAYDAVESSALDVLIDVCARYIRTLGTLGAQAAQHAGRAESNFLDVQLALEHIGAAPLDELLSFAHASDLPFARDVATFPARRNVAVAVQPVTRIAPRPAFIPEYLLPFPDEATYKSTSTRNSRPRSTVAARKKRSKLRRQAQDALLTLQQSCSGSTSGAALPALQEKRPRVAQGGDAAKGADDDGGDVMLEGSALRSTVRAGTASASTLLHEVPDVLLPGQPAVLQSSETLECAGTHADVALPLRIVKQEPGAEVLDPSSISGVQNARRSKAEAILNLQHKHDLEEVVAGGGDDD</sequence>
<keyword evidence="6" id="KW-0539">Nucleus</keyword>
<feature type="region of interest" description="Disordered" evidence="7">
    <location>
        <begin position="184"/>
        <end position="218"/>
    </location>
</feature>
<dbReference type="SMART" id="SM00576">
    <property type="entry name" value="BTP"/>
    <property type="match status" value="1"/>
</dbReference>